<protein>
    <recommendedName>
        <fullName evidence="3">DUF2336 domain-containing protein</fullName>
    </recommendedName>
</protein>
<evidence type="ECO:0000313" key="2">
    <source>
        <dbReference type="Proteomes" id="UP000662572"/>
    </source>
</evidence>
<accession>A0A918QF38</accession>
<keyword evidence="2" id="KW-1185">Reference proteome</keyword>
<dbReference type="Proteomes" id="UP000662572">
    <property type="component" value="Unassembled WGS sequence"/>
</dbReference>
<reference evidence="1" key="1">
    <citation type="journal article" date="2014" name="Int. J. Syst. Evol. Microbiol.">
        <title>Complete genome sequence of Corynebacterium casei LMG S-19264T (=DSM 44701T), isolated from a smear-ripened cheese.</title>
        <authorList>
            <consortium name="US DOE Joint Genome Institute (JGI-PGF)"/>
            <person name="Walter F."/>
            <person name="Albersmeier A."/>
            <person name="Kalinowski J."/>
            <person name="Ruckert C."/>
        </authorList>
    </citation>
    <scope>NUCLEOTIDE SEQUENCE</scope>
    <source>
        <strain evidence="1">KCTC 32296</strain>
    </source>
</reference>
<reference evidence="1" key="2">
    <citation type="submission" date="2020-09" db="EMBL/GenBank/DDBJ databases">
        <authorList>
            <person name="Sun Q."/>
            <person name="Kim S."/>
        </authorList>
    </citation>
    <scope>NUCLEOTIDE SEQUENCE</scope>
    <source>
        <strain evidence="1">KCTC 32296</strain>
    </source>
</reference>
<comment type="caution">
    <text evidence="1">The sequence shown here is derived from an EMBL/GenBank/DDBJ whole genome shotgun (WGS) entry which is preliminary data.</text>
</comment>
<proteinExistence type="predicted"/>
<dbReference type="RefSeq" id="WP_189489113.1">
    <property type="nucleotide sequence ID" value="NZ_BMZB01000009.1"/>
</dbReference>
<dbReference type="InterPro" id="IPR019285">
    <property type="entry name" value="DUF2336"/>
</dbReference>
<dbReference type="Pfam" id="PF10098">
    <property type="entry name" value="DUF2336"/>
    <property type="match status" value="1"/>
</dbReference>
<dbReference type="EMBL" id="BMZB01000009">
    <property type="protein sequence ID" value="GGZ45442.1"/>
    <property type="molecule type" value="Genomic_DNA"/>
</dbReference>
<dbReference type="PIRSF" id="PIRSF035865">
    <property type="entry name" value="UCP035865"/>
    <property type="match status" value="1"/>
</dbReference>
<organism evidence="1 2">
    <name type="scientific">Asticcacaulis endophyticus</name>
    <dbReference type="NCBI Taxonomy" id="1395890"/>
    <lineage>
        <taxon>Bacteria</taxon>
        <taxon>Pseudomonadati</taxon>
        <taxon>Pseudomonadota</taxon>
        <taxon>Alphaproteobacteria</taxon>
        <taxon>Caulobacterales</taxon>
        <taxon>Caulobacteraceae</taxon>
        <taxon>Asticcacaulis</taxon>
    </lineage>
</organism>
<evidence type="ECO:0008006" key="3">
    <source>
        <dbReference type="Google" id="ProtNLM"/>
    </source>
</evidence>
<sequence>MSSALLSLIDLAKEPSSGKRRELLREVTNLFLAHPDAISDTEMQLYDMVMSQLTDEMEAVVRAEIAHKMSGAAAAPQGLLRQLMVDHIDVAEPILMRSNALSESDLLHVVNTQGQEHLRAVSRRETVTENVSGVIVRRGDDTTLNVLLKNDGARLSRESTEAVVARAQANPELHAAVIGRTDLPADLMNEMYFVVEARLRERILEENAKLDPALLDEAMSKGRNSVAIAHGSYPADFEAISAEVEALRKNEKLTPPLLARYMRDPNPTWFLVALSQLADLDFLTAKHLVEKREIDALAIACKAADLEKSLFLTYAMIMLNHQENAMAKAQEYGRLYADLPRETALRTIRFWRLRRAEGHAA</sequence>
<gene>
    <name evidence="1" type="ORF">GCM10011273_35190</name>
</gene>
<dbReference type="InterPro" id="IPR014598">
    <property type="entry name" value="UCP035865"/>
</dbReference>
<dbReference type="AlphaFoldDB" id="A0A918QF38"/>
<evidence type="ECO:0000313" key="1">
    <source>
        <dbReference type="EMBL" id="GGZ45442.1"/>
    </source>
</evidence>
<name>A0A918QF38_9CAUL</name>